<name>A0ACC2HUZ9_9PLEO</name>
<protein>
    <submittedName>
        <fullName evidence="1">Uncharacterized protein</fullName>
    </submittedName>
</protein>
<reference evidence="1" key="1">
    <citation type="submission" date="2022-11" db="EMBL/GenBank/DDBJ databases">
        <title>Genome Sequence of Boeremia exigua.</title>
        <authorList>
            <person name="Buettner E."/>
        </authorList>
    </citation>
    <scope>NUCLEOTIDE SEQUENCE</scope>
    <source>
        <strain evidence="1">CU02</strain>
    </source>
</reference>
<dbReference type="Proteomes" id="UP001153331">
    <property type="component" value="Unassembled WGS sequence"/>
</dbReference>
<evidence type="ECO:0000313" key="2">
    <source>
        <dbReference type="Proteomes" id="UP001153331"/>
    </source>
</evidence>
<evidence type="ECO:0000313" key="1">
    <source>
        <dbReference type="EMBL" id="KAJ8106628.1"/>
    </source>
</evidence>
<gene>
    <name evidence="1" type="ORF">OPT61_g9411</name>
</gene>
<dbReference type="EMBL" id="JAPHNI010001115">
    <property type="protein sequence ID" value="KAJ8106628.1"/>
    <property type="molecule type" value="Genomic_DNA"/>
</dbReference>
<sequence length="118" mass="12658">MPVMQNIHSPYLSHHDPSNGPPQPLPISASPPRRHRATWVHAKAVAPARHATDTSLASAQTGPRSTVSTSSPARTRPHRMDGEAGKAHDSEDTLAAPATKSRDARSARQRTPARTAPR</sequence>
<accession>A0ACC2HUZ9</accession>
<keyword evidence="2" id="KW-1185">Reference proteome</keyword>
<comment type="caution">
    <text evidence="1">The sequence shown here is derived from an EMBL/GenBank/DDBJ whole genome shotgun (WGS) entry which is preliminary data.</text>
</comment>
<organism evidence="1 2">
    <name type="scientific">Boeremia exigua</name>
    <dbReference type="NCBI Taxonomy" id="749465"/>
    <lineage>
        <taxon>Eukaryota</taxon>
        <taxon>Fungi</taxon>
        <taxon>Dikarya</taxon>
        <taxon>Ascomycota</taxon>
        <taxon>Pezizomycotina</taxon>
        <taxon>Dothideomycetes</taxon>
        <taxon>Pleosporomycetidae</taxon>
        <taxon>Pleosporales</taxon>
        <taxon>Pleosporineae</taxon>
        <taxon>Didymellaceae</taxon>
        <taxon>Boeremia</taxon>
    </lineage>
</organism>
<proteinExistence type="predicted"/>